<dbReference type="eggNOG" id="COG4640">
    <property type="taxonomic scope" value="Bacteria"/>
</dbReference>
<dbReference type="Proteomes" id="UP000010880">
    <property type="component" value="Chromosome"/>
</dbReference>
<sequence length="122" mass="14184">MYCPKCGYEYRDEIKVCSDCGTELIEKKENSKSKVLKSNSKNNDVNLSIENWLKWGGIGFAFFGILFMFPKYFMTKTSFEIPLFFRIFQTLSATLSYVMKGIFYYGIGVIIELLKEDKEISD</sequence>
<dbReference type="RefSeq" id="WP_015326072.1">
    <property type="nucleotide sequence ID" value="NC_019978.1"/>
</dbReference>
<dbReference type="STRING" id="748449.Halha_0338"/>
<protein>
    <recommendedName>
        <fullName evidence="2">Zinc-ribbon domain-containing protein</fullName>
    </recommendedName>
</protein>
<dbReference type="OrthoDB" id="5512802at2"/>
<dbReference type="InterPro" id="IPR026870">
    <property type="entry name" value="Zinc_ribbon_dom"/>
</dbReference>
<keyword evidence="1" id="KW-1133">Transmembrane helix</keyword>
<dbReference type="Pfam" id="PF13240">
    <property type="entry name" value="Zn_Ribbon_1"/>
    <property type="match status" value="1"/>
</dbReference>
<keyword evidence="1" id="KW-0812">Transmembrane</keyword>
<organism evidence="3 4">
    <name type="scientific">Halobacteroides halobius (strain ATCC 35273 / DSM 5150 / MD-1)</name>
    <dbReference type="NCBI Taxonomy" id="748449"/>
    <lineage>
        <taxon>Bacteria</taxon>
        <taxon>Bacillati</taxon>
        <taxon>Bacillota</taxon>
        <taxon>Clostridia</taxon>
        <taxon>Halanaerobiales</taxon>
        <taxon>Halobacteroidaceae</taxon>
        <taxon>Halobacteroides</taxon>
    </lineage>
</organism>
<feature type="domain" description="Zinc-ribbon" evidence="2">
    <location>
        <begin position="2"/>
        <end position="24"/>
    </location>
</feature>
<keyword evidence="4" id="KW-1185">Reference proteome</keyword>
<reference evidence="4" key="1">
    <citation type="submission" date="2012-02" db="EMBL/GenBank/DDBJ databases">
        <title>The complete genome of Halobacteroides halobius DSM 5150.</title>
        <authorList>
            <person name="Lucas S."/>
            <person name="Copeland A."/>
            <person name="Lapidus A."/>
            <person name="Glavina del Rio T."/>
            <person name="Dalin E."/>
            <person name="Tice H."/>
            <person name="Bruce D."/>
            <person name="Goodwin L."/>
            <person name="Pitluck S."/>
            <person name="Peters L."/>
            <person name="Mikhailova N."/>
            <person name="Gu W."/>
            <person name="Kyrpides N."/>
            <person name="Mavromatis K."/>
            <person name="Ivanova N."/>
            <person name="Brettin T."/>
            <person name="Detter J.C."/>
            <person name="Han C."/>
            <person name="Larimer F."/>
            <person name="Land M."/>
            <person name="Hauser L."/>
            <person name="Markowitz V."/>
            <person name="Cheng J.-F."/>
            <person name="Hugenholtz P."/>
            <person name="Woyke T."/>
            <person name="Wu D."/>
            <person name="Tindall B."/>
            <person name="Pomrenke H."/>
            <person name="Brambilla E."/>
            <person name="Klenk H.-P."/>
            <person name="Eisen J.A."/>
        </authorList>
    </citation>
    <scope>NUCLEOTIDE SEQUENCE [LARGE SCALE GENOMIC DNA]</scope>
    <source>
        <strain evidence="4">ATCC 35273 / DSM 5150 / MD-1</strain>
    </source>
</reference>
<gene>
    <name evidence="3" type="ordered locus">Halha_0338</name>
</gene>
<keyword evidence="1" id="KW-0472">Membrane</keyword>
<dbReference type="AlphaFoldDB" id="L0K5S3"/>
<feature type="transmembrane region" description="Helical" evidence="1">
    <location>
        <begin position="52"/>
        <end position="73"/>
    </location>
</feature>
<accession>L0K5S3</accession>
<dbReference type="EMBL" id="CP003359">
    <property type="protein sequence ID" value="AGB40346.1"/>
    <property type="molecule type" value="Genomic_DNA"/>
</dbReference>
<dbReference type="HOGENOM" id="CLU_2023471_0_0_9"/>
<feature type="transmembrane region" description="Helical" evidence="1">
    <location>
        <begin position="94"/>
        <end position="114"/>
    </location>
</feature>
<name>L0K5S3_HALHC</name>
<evidence type="ECO:0000313" key="4">
    <source>
        <dbReference type="Proteomes" id="UP000010880"/>
    </source>
</evidence>
<evidence type="ECO:0000259" key="2">
    <source>
        <dbReference type="Pfam" id="PF13240"/>
    </source>
</evidence>
<evidence type="ECO:0000256" key="1">
    <source>
        <dbReference type="SAM" id="Phobius"/>
    </source>
</evidence>
<proteinExistence type="predicted"/>
<dbReference type="KEGG" id="hhl:Halha_0338"/>
<evidence type="ECO:0000313" key="3">
    <source>
        <dbReference type="EMBL" id="AGB40346.1"/>
    </source>
</evidence>